<name>A0A166KU89_NODSP</name>
<protein>
    <recommendedName>
        <fullName evidence="4">SH3b domain-containing protein</fullName>
    </recommendedName>
</protein>
<feature type="chain" id="PRO_5007876494" description="SH3b domain-containing protein" evidence="1">
    <location>
        <begin position="21"/>
        <end position="269"/>
    </location>
</feature>
<dbReference type="RefSeq" id="WP_063871248.1">
    <property type="nucleotide sequence ID" value="NZ_CAWMRI010000015.1"/>
</dbReference>
<accession>A0A166KU89</accession>
<dbReference type="Proteomes" id="UP000076555">
    <property type="component" value="Unassembled WGS sequence"/>
</dbReference>
<evidence type="ECO:0000256" key="1">
    <source>
        <dbReference type="SAM" id="SignalP"/>
    </source>
</evidence>
<dbReference type="AlphaFoldDB" id="A0A166KU89"/>
<comment type="caution">
    <text evidence="2">The sequence shown here is derived from an EMBL/GenBank/DDBJ whole genome shotgun (WGS) entry which is preliminary data.</text>
</comment>
<evidence type="ECO:0008006" key="4">
    <source>
        <dbReference type="Google" id="ProtNLM"/>
    </source>
</evidence>
<gene>
    <name evidence="2" type="ORF">A2T98_01430</name>
</gene>
<evidence type="ECO:0000313" key="2">
    <source>
        <dbReference type="EMBL" id="KZL51550.1"/>
    </source>
</evidence>
<dbReference type="PROSITE" id="PS51257">
    <property type="entry name" value="PROKAR_LIPOPROTEIN"/>
    <property type="match status" value="1"/>
</dbReference>
<keyword evidence="1" id="KW-0732">Signal</keyword>
<evidence type="ECO:0000313" key="3">
    <source>
        <dbReference type="Proteomes" id="UP000076555"/>
    </source>
</evidence>
<feature type="signal peptide" evidence="1">
    <location>
        <begin position="1"/>
        <end position="20"/>
    </location>
</feature>
<sequence>MKIFCKIFCFILLTAYGCSGESQILQQAIQTSTVCPDKPTAILNANNVKEISLNSQILKIAGQASANQPTAYIFEAIAGQEFTYKTSEDICLWLYTPDNQILTSGILPISGKYMIQVAARQGSTSFNLEMSLKTENSSQAAVINNEIPKPPASNSKNTSISSQTLGWIWLGSVNNTSGVFSYGEPLIPSKLQPVTITPSVVPSPGALVTIKTQTNRRANVPQPPDFKLANRAGKPFPPGQKLVILRVEGFLDQNSQSKNTRVWAQVGKP</sequence>
<dbReference type="EMBL" id="LWAJ01000015">
    <property type="protein sequence ID" value="KZL51550.1"/>
    <property type="molecule type" value="Genomic_DNA"/>
</dbReference>
<dbReference type="OrthoDB" id="518119at2"/>
<proteinExistence type="predicted"/>
<reference evidence="2 3" key="1">
    <citation type="submission" date="2016-04" db="EMBL/GenBank/DDBJ databases">
        <title>Draft Genome Assembly of the Bloom-forming Cyanobacterium Nodularia spumigena Strain CENA596 in Shrimp Production Ponds.</title>
        <authorList>
            <person name="Popin R.V."/>
            <person name="Rigonato J."/>
            <person name="Abreu V.A."/>
            <person name="Andreote A.P."/>
            <person name="Silveira S.B."/>
            <person name="Odebrecht C."/>
            <person name="Fiore M.F."/>
        </authorList>
    </citation>
    <scope>NUCLEOTIDE SEQUENCE [LARGE SCALE GENOMIC DNA]</scope>
    <source>
        <strain evidence="2 3">CENA596</strain>
    </source>
</reference>
<organism evidence="2 3">
    <name type="scientific">Nodularia spumigena CENA596</name>
    <dbReference type="NCBI Taxonomy" id="1819295"/>
    <lineage>
        <taxon>Bacteria</taxon>
        <taxon>Bacillati</taxon>
        <taxon>Cyanobacteriota</taxon>
        <taxon>Cyanophyceae</taxon>
        <taxon>Nostocales</taxon>
        <taxon>Nodulariaceae</taxon>
        <taxon>Nodularia</taxon>
    </lineage>
</organism>